<dbReference type="PANTHER" id="PTHR45947:SF3">
    <property type="entry name" value="SULFOQUINOVOSYL TRANSFERASE SQD2"/>
    <property type="match status" value="1"/>
</dbReference>
<dbReference type="EMBL" id="FWXF01000006">
    <property type="protein sequence ID" value="SMC22452.1"/>
    <property type="molecule type" value="Genomic_DNA"/>
</dbReference>
<keyword evidence="2" id="KW-0808">Transferase</keyword>
<dbReference type="Pfam" id="PF13439">
    <property type="entry name" value="Glyco_transf_4"/>
    <property type="match status" value="1"/>
</dbReference>
<dbReference type="RefSeq" id="WP_342752486.1">
    <property type="nucleotide sequence ID" value="NZ_FWXF01000006.1"/>
</dbReference>
<dbReference type="Proteomes" id="UP000192783">
    <property type="component" value="Unassembled WGS sequence"/>
</dbReference>
<organism evidence="2 3">
    <name type="scientific">Desulfacinum hydrothermale DSM 13146</name>
    <dbReference type="NCBI Taxonomy" id="1121390"/>
    <lineage>
        <taxon>Bacteria</taxon>
        <taxon>Pseudomonadati</taxon>
        <taxon>Thermodesulfobacteriota</taxon>
        <taxon>Syntrophobacteria</taxon>
        <taxon>Syntrophobacterales</taxon>
        <taxon>Syntrophobacteraceae</taxon>
        <taxon>Desulfacinum</taxon>
    </lineage>
</organism>
<keyword evidence="3" id="KW-1185">Reference proteome</keyword>
<dbReference type="SUPFAM" id="SSF53756">
    <property type="entry name" value="UDP-Glycosyltransferase/glycogen phosphorylase"/>
    <property type="match status" value="1"/>
</dbReference>
<proteinExistence type="predicted"/>
<dbReference type="Pfam" id="PF13692">
    <property type="entry name" value="Glyco_trans_1_4"/>
    <property type="match status" value="1"/>
</dbReference>
<dbReference type="InterPro" id="IPR050194">
    <property type="entry name" value="Glycosyltransferase_grp1"/>
</dbReference>
<dbReference type="STRING" id="1121390.SAMN02746041_01466"/>
<reference evidence="2 3" key="1">
    <citation type="submission" date="2017-04" db="EMBL/GenBank/DDBJ databases">
        <authorList>
            <person name="Afonso C.L."/>
            <person name="Miller P.J."/>
            <person name="Scott M.A."/>
            <person name="Spackman E."/>
            <person name="Goraichik I."/>
            <person name="Dimitrov K.M."/>
            <person name="Suarez D.L."/>
            <person name="Swayne D.E."/>
        </authorList>
    </citation>
    <scope>NUCLEOTIDE SEQUENCE [LARGE SCALE GENOMIC DNA]</scope>
    <source>
        <strain evidence="2 3">DSM 13146</strain>
    </source>
</reference>
<dbReference type="GO" id="GO:0016758">
    <property type="term" value="F:hexosyltransferase activity"/>
    <property type="evidence" value="ECO:0007669"/>
    <property type="project" value="TreeGrafter"/>
</dbReference>
<feature type="domain" description="Glycosyltransferase subfamily 4-like N-terminal" evidence="1">
    <location>
        <begin position="32"/>
        <end position="183"/>
    </location>
</feature>
<accession>A0A1W1XF63</accession>
<dbReference type="AlphaFoldDB" id="A0A1W1XF63"/>
<name>A0A1W1XF63_9BACT</name>
<dbReference type="CDD" id="cd03801">
    <property type="entry name" value="GT4_PimA-like"/>
    <property type="match status" value="1"/>
</dbReference>
<dbReference type="PANTHER" id="PTHR45947">
    <property type="entry name" value="SULFOQUINOVOSYL TRANSFERASE SQD2"/>
    <property type="match status" value="1"/>
</dbReference>
<gene>
    <name evidence="2" type="ORF">SAMN02746041_01466</name>
</gene>
<evidence type="ECO:0000313" key="3">
    <source>
        <dbReference type="Proteomes" id="UP000192783"/>
    </source>
</evidence>
<evidence type="ECO:0000313" key="2">
    <source>
        <dbReference type="EMBL" id="SMC22452.1"/>
    </source>
</evidence>
<dbReference type="InterPro" id="IPR028098">
    <property type="entry name" value="Glyco_trans_4-like_N"/>
</dbReference>
<keyword evidence="2" id="KW-0328">Glycosyltransferase</keyword>
<evidence type="ECO:0000259" key="1">
    <source>
        <dbReference type="Pfam" id="PF13439"/>
    </source>
</evidence>
<dbReference type="Gene3D" id="3.40.50.2000">
    <property type="entry name" value="Glycogen Phosphorylase B"/>
    <property type="match status" value="2"/>
</dbReference>
<protein>
    <submittedName>
        <fullName evidence="2">Phosphatidylinositol alpha-1,6-mannosyltransferase</fullName>
    </submittedName>
</protein>
<sequence>MGQGSLEMSRGSLGGAAIGRILIITRNFPPLWGGMERLNWHLAHELSRYGEVCVIAPRGASEKAPPGVRVVQVPLRPLQRFLLAAGSKGLVEAKRFRPHWVLAGSGLTAPLALIAARLAKAKAVAYVHGLDLALPHPIYQAAWLRALRRLDRVIANSRATAALARKAGIEAARLSIVHPGVELPRIDAALQWARRHAFRKKWGLGDRPLLLSVGRLTSRKGLMPFVREVLPRVVRRKPDSCLLIVGDAPRDALAAEAEPPQAILQAARTMGLEHHVRWVGTLFGQDLESAYCAADVHVFPVREIPGDPEGFGMVAVEAAAHGLPTVAYATGGVVDAVAHGVSGRLVTPGDAEGFATAVLDLLHHPPEPQGIRRFAEGFSWESFGVRLAAALV</sequence>